<evidence type="ECO:0000256" key="5">
    <source>
        <dbReference type="ARBA" id="ARBA00024893"/>
    </source>
</evidence>
<feature type="compositionally biased region" description="Polar residues" evidence="9">
    <location>
        <begin position="264"/>
        <end position="291"/>
    </location>
</feature>
<dbReference type="PROSITE" id="PS50303">
    <property type="entry name" value="PUM_HD"/>
    <property type="match status" value="1"/>
</dbReference>
<keyword evidence="12" id="KW-1185">Reference proteome</keyword>
<feature type="region of interest" description="Disordered" evidence="9">
    <location>
        <begin position="165"/>
        <end position="291"/>
    </location>
</feature>
<dbReference type="GO" id="GO:0000288">
    <property type="term" value="P:nuclear-transcribed mRNA catabolic process, deadenylation-dependent decay"/>
    <property type="evidence" value="ECO:0007669"/>
    <property type="project" value="TreeGrafter"/>
</dbReference>
<dbReference type="InterPro" id="IPR011989">
    <property type="entry name" value="ARM-like"/>
</dbReference>
<feature type="repeat" description="Pumilio" evidence="8">
    <location>
        <begin position="637"/>
        <end position="672"/>
    </location>
</feature>
<comment type="subcellular location">
    <subcellularLocation>
        <location evidence="1">Cytoplasm</location>
    </subcellularLocation>
</comment>
<feature type="compositionally biased region" description="Polar residues" evidence="9">
    <location>
        <begin position="47"/>
        <end position="57"/>
    </location>
</feature>
<gene>
    <name evidence="11" type="ORF">Slin15195_G026550</name>
</gene>
<dbReference type="Proteomes" id="UP001056384">
    <property type="component" value="Chromosome 2"/>
</dbReference>
<feature type="compositionally biased region" description="Polar residues" evidence="9">
    <location>
        <begin position="108"/>
        <end position="123"/>
    </location>
</feature>
<evidence type="ECO:0000256" key="4">
    <source>
        <dbReference type="ARBA" id="ARBA00022884"/>
    </source>
</evidence>
<comment type="function">
    <text evidence="5">RNA-binding nucleolar protein required for pre-rRNA processing. Involved in production of 18S rRNA and assembly of small ribosomal subunit.</text>
</comment>
<reference evidence="11" key="1">
    <citation type="submission" date="2022-06" db="EMBL/GenBank/DDBJ databases">
        <title>Complete genome sequences of two strains of the flax pathogen Septoria linicola.</title>
        <authorList>
            <person name="Lapalu N."/>
            <person name="Simon A."/>
            <person name="Demenou B."/>
            <person name="Paumier D."/>
            <person name="Guillot M.-P."/>
            <person name="Gout L."/>
            <person name="Valade R."/>
        </authorList>
    </citation>
    <scope>NUCLEOTIDE SEQUENCE</scope>
    <source>
        <strain evidence="11">SE15195</strain>
    </source>
</reference>
<feature type="compositionally biased region" description="Basic and acidic residues" evidence="9">
    <location>
        <begin position="74"/>
        <end position="90"/>
    </location>
</feature>
<evidence type="ECO:0000313" key="11">
    <source>
        <dbReference type="EMBL" id="USW49336.1"/>
    </source>
</evidence>
<evidence type="ECO:0000256" key="2">
    <source>
        <dbReference type="ARBA" id="ARBA00022490"/>
    </source>
</evidence>
<evidence type="ECO:0000256" key="9">
    <source>
        <dbReference type="SAM" id="MobiDB-lite"/>
    </source>
</evidence>
<evidence type="ECO:0000256" key="3">
    <source>
        <dbReference type="ARBA" id="ARBA00022737"/>
    </source>
</evidence>
<feature type="repeat" description="Pumilio" evidence="8">
    <location>
        <begin position="791"/>
        <end position="826"/>
    </location>
</feature>
<dbReference type="CDD" id="cd07920">
    <property type="entry name" value="Pumilio"/>
    <property type="match status" value="1"/>
</dbReference>
<feature type="region of interest" description="Disordered" evidence="9">
    <location>
        <begin position="1"/>
        <end position="144"/>
    </location>
</feature>
<feature type="compositionally biased region" description="Polar residues" evidence="9">
    <location>
        <begin position="906"/>
        <end position="916"/>
    </location>
</feature>
<feature type="domain" description="PUM-HD" evidence="10">
    <location>
        <begin position="508"/>
        <end position="852"/>
    </location>
</feature>
<feature type="repeat" description="Pumilio" evidence="8">
    <location>
        <begin position="601"/>
        <end position="636"/>
    </location>
</feature>
<feature type="compositionally biased region" description="Basic and acidic residues" evidence="9">
    <location>
        <begin position="182"/>
        <end position="193"/>
    </location>
</feature>
<feature type="repeat" description="Pumilio" evidence="8">
    <location>
        <begin position="565"/>
        <end position="600"/>
    </location>
</feature>
<dbReference type="Gene3D" id="1.25.10.10">
    <property type="entry name" value="Leucine-rich Repeat Variant"/>
    <property type="match status" value="1"/>
</dbReference>
<protein>
    <recommendedName>
        <fullName evidence="7">Pumilio homology domain family member 3</fullName>
    </recommendedName>
</protein>
<dbReference type="Pfam" id="PF00806">
    <property type="entry name" value="PUF"/>
    <property type="match status" value="8"/>
</dbReference>
<feature type="compositionally biased region" description="Polar residues" evidence="9">
    <location>
        <begin position="237"/>
        <end position="250"/>
    </location>
</feature>
<dbReference type="PANTHER" id="PTHR12537:SF12">
    <property type="entry name" value="MATERNAL PROTEIN PUMILIO"/>
    <property type="match status" value="1"/>
</dbReference>
<dbReference type="OrthoDB" id="668540at2759"/>
<evidence type="ECO:0000259" key="10">
    <source>
        <dbReference type="PROSITE" id="PS50303"/>
    </source>
</evidence>
<keyword evidence="3" id="KW-0677">Repeat</keyword>
<dbReference type="GO" id="GO:0005737">
    <property type="term" value="C:cytoplasm"/>
    <property type="evidence" value="ECO:0007669"/>
    <property type="project" value="UniProtKB-SubCell"/>
</dbReference>
<feature type="compositionally biased region" description="Polar residues" evidence="9">
    <location>
        <begin position="91"/>
        <end position="101"/>
    </location>
</feature>
<feature type="region of interest" description="Disordered" evidence="9">
    <location>
        <begin position="404"/>
        <end position="431"/>
    </location>
</feature>
<dbReference type="AlphaFoldDB" id="A0A9Q9EF08"/>
<dbReference type="InterPro" id="IPR001313">
    <property type="entry name" value="Pumilio_RNA-bd_rpt"/>
</dbReference>
<proteinExistence type="inferred from homology"/>
<dbReference type="InterPro" id="IPR033133">
    <property type="entry name" value="PUM-HD"/>
</dbReference>
<feature type="repeat" description="Pumilio" evidence="8">
    <location>
        <begin position="673"/>
        <end position="708"/>
    </location>
</feature>
<dbReference type="SUPFAM" id="SSF48371">
    <property type="entry name" value="ARM repeat"/>
    <property type="match status" value="1"/>
</dbReference>
<dbReference type="PANTHER" id="PTHR12537">
    <property type="entry name" value="RNA BINDING PROTEIN PUMILIO-RELATED"/>
    <property type="match status" value="1"/>
</dbReference>
<evidence type="ECO:0000256" key="8">
    <source>
        <dbReference type="PROSITE-ProRule" id="PRU00317"/>
    </source>
</evidence>
<evidence type="ECO:0000256" key="6">
    <source>
        <dbReference type="ARBA" id="ARBA00060736"/>
    </source>
</evidence>
<accession>A0A9Q9EF08</accession>
<keyword evidence="4" id="KW-0694">RNA-binding</keyword>
<sequence length="946" mass="104603">MSHGATSTVNHSSGMAFTNATRSFNDVRPNTAEKKSTTNGLVKPAATGNTWGVNSIWSGGANGLTMATTPREQSSSRDHVPQAEQPDRKTGSGSLVDSSVSEEYVNRSWAQRGSTTGRQVQTARHNDRLLPQQRSSSNAGLHAMPGTGIVQGFVGFGSRASTINMSQGAAPQSRPRFASPFDLKDDLSSRTPEHPPFNVYTKFDRPIDPSQRKPDSANGYPSTTPSPNDERRPPFSAQYNRTASMSNSRDGSLPPSRGADEPPNFTQPDYPKSSQRITPSGSRAPSISSMRNGPYNPYFNVDQIAPDVQHLNLNGDNRFGATYRAVNGFQGPSPAMTRFPTQSTNGQYRRLEDMDELEHASLQYLELDDRTSTQPRNTLSTKSLAGKYFNAGGLREFQPGQPYIGNSASSRNPDFISGTGSTHDHHPDHSANQAVNQRLPATPDALSYMQPSLHQLMVAQSRSPYAGLYGPYAMQLHSQLMQLMPLNTTGLEEPTTPRDSPIGGSETLQSALMYEFKSNTKTKRYELKDIFQHIAEFSGDQHGSRFIQTKLETANSEEKEMVFREIEPNALPLMTDVFGNYVIQKFFEHGDQIHKKQLANQMRGQVLNLSLQMYGCRVVQKALDTVLVDQQKQLVRELENHVLKCVKDQNGNHVIQKAIERCPAETIDFIISAFQGQVQHLSIHPYGCRVIQRCLEKSDLPSKDMIMTELMQGVQTMVSDQFGNYVVQHIVAHDEGESRQQVLNIVAHGLEGYSKHKFASNVVEKCLEKADDAWRQHVVYQLIDANARRKEGEGVLVGMIKDNFGNYVIQKLLDTLKPNDYNLFLESLHPAMVQAKRTGCGKQTVSIEKKMHRYDVYRHGGVSNASQFQSRYSHGFQLPVQMPMTMAPFASHYNSAATTPPPLTADTQSAQSSCLPSLNGDAVEGATASRKGSDPASLQGFDGVHR</sequence>
<evidence type="ECO:0000256" key="1">
    <source>
        <dbReference type="ARBA" id="ARBA00004496"/>
    </source>
</evidence>
<evidence type="ECO:0000313" key="12">
    <source>
        <dbReference type="Proteomes" id="UP001056384"/>
    </source>
</evidence>
<feature type="repeat" description="Pumilio" evidence="8">
    <location>
        <begin position="709"/>
        <end position="744"/>
    </location>
</feature>
<dbReference type="EMBL" id="CP099419">
    <property type="protein sequence ID" value="USW49336.1"/>
    <property type="molecule type" value="Genomic_DNA"/>
</dbReference>
<feature type="compositionally biased region" description="Basic and acidic residues" evidence="9">
    <location>
        <begin position="202"/>
        <end position="215"/>
    </location>
</feature>
<evidence type="ECO:0000256" key="7">
    <source>
        <dbReference type="ARBA" id="ARBA00081811"/>
    </source>
</evidence>
<dbReference type="FunFam" id="1.25.10.10:FF:000004">
    <property type="entry name" value="Pumilio homolog 1 isoform 2"/>
    <property type="match status" value="1"/>
</dbReference>
<organism evidence="11 12">
    <name type="scientific">Septoria linicola</name>
    <dbReference type="NCBI Taxonomy" id="215465"/>
    <lineage>
        <taxon>Eukaryota</taxon>
        <taxon>Fungi</taxon>
        <taxon>Dikarya</taxon>
        <taxon>Ascomycota</taxon>
        <taxon>Pezizomycotina</taxon>
        <taxon>Dothideomycetes</taxon>
        <taxon>Dothideomycetidae</taxon>
        <taxon>Mycosphaerellales</taxon>
        <taxon>Mycosphaerellaceae</taxon>
        <taxon>Septoria</taxon>
    </lineage>
</organism>
<dbReference type="InterPro" id="IPR016024">
    <property type="entry name" value="ARM-type_fold"/>
</dbReference>
<dbReference type="SMART" id="SM00025">
    <property type="entry name" value="Pumilio"/>
    <property type="match status" value="8"/>
</dbReference>
<comment type="similarity">
    <text evidence="6">Belongs to the PUF3 family.</text>
</comment>
<name>A0A9Q9EF08_9PEZI</name>
<feature type="repeat" description="Pumilio" evidence="8">
    <location>
        <begin position="529"/>
        <end position="564"/>
    </location>
</feature>
<dbReference type="PROSITE" id="PS50302">
    <property type="entry name" value="PUM"/>
    <property type="match status" value="7"/>
</dbReference>
<feature type="region of interest" description="Disordered" evidence="9">
    <location>
        <begin position="898"/>
        <end position="946"/>
    </location>
</feature>
<dbReference type="GO" id="GO:0003730">
    <property type="term" value="F:mRNA 3'-UTR binding"/>
    <property type="evidence" value="ECO:0007669"/>
    <property type="project" value="TreeGrafter"/>
</dbReference>
<feature type="compositionally biased region" description="Polar residues" evidence="9">
    <location>
        <begin position="1"/>
        <end position="24"/>
    </location>
</feature>
<keyword evidence="2" id="KW-0963">Cytoplasm</keyword>
<dbReference type="InterPro" id="IPR033712">
    <property type="entry name" value="Pumilio_RNA-bd"/>
</dbReference>